<evidence type="ECO:0000313" key="1">
    <source>
        <dbReference type="EMBL" id="KAB1222740.1"/>
    </source>
</evidence>
<keyword evidence="2" id="KW-1185">Reference proteome</keyword>
<name>A0A6A1WIN9_9ROSI</name>
<gene>
    <name evidence="1" type="ORF">CJ030_MR2G026834</name>
</gene>
<dbReference type="Proteomes" id="UP000516437">
    <property type="component" value="Chromosome 2"/>
</dbReference>
<accession>A0A6A1WIN9</accession>
<protein>
    <submittedName>
        <fullName evidence="1">Uncharacterized protein</fullName>
    </submittedName>
</protein>
<organism evidence="1 2">
    <name type="scientific">Morella rubra</name>
    <name type="common">Chinese bayberry</name>
    <dbReference type="NCBI Taxonomy" id="262757"/>
    <lineage>
        <taxon>Eukaryota</taxon>
        <taxon>Viridiplantae</taxon>
        <taxon>Streptophyta</taxon>
        <taxon>Embryophyta</taxon>
        <taxon>Tracheophyta</taxon>
        <taxon>Spermatophyta</taxon>
        <taxon>Magnoliopsida</taxon>
        <taxon>eudicotyledons</taxon>
        <taxon>Gunneridae</taxon>
        <taxon>Pentapetalae</taxon>
        <taxon>rosids</taxon>
        <taxon>fabids</taxon>
        <taxon>Fagales</taxon>
        <taxon>Myricaceae</taxon>
        <taxon>Morella</taxon>
    </lineage>
</organism>
<sequence>MELSNPPNSFFSRITIRGCMKNLFPPPIAKETPYTRGAMGEMCFCKAPLKSRVLRHPSYVRPIYGVHTQVTILRGSICDPSIGGSAFFGAAKCAWGYYQNVWDISHGVSMLAAKLLYDEELESARLKLRRLEGRSFVALSEYHGSSSKREEALHAEVVEVCHVVREVADSFAVEKKNLEENHIGLSLHLALFSTMPAFPGDPVALARRCIGVTMAYLEERSHFKVHKGKHADDI</sequence>
<proteinExistence type="predicted"/>
<reference evidence="1 2" key="1">
    <citation type="journal article" date="2019" name="Plant Biotechnol. J.">
        <title>The red bayberry genome and genetic basis of sex determination.</title>
        <authorList>
            <person name="Jia H.M."/>
            <person name="Jia H.J."/>
            <person name="Cai Q.L."/>
            <person name="Wang Y."/>
            <person name="Zhao H.B."/>
            <person name="Yang W.F."/>
            <person name="Wang G.Y."/>
            <person name="Li Y.H."/>
            <person name="Zhan D.L."/>
            <person name="Shen Y.T."/>
            <person name="Niu Q.F."/>
            <person name="Chang L."/>
            <person name="Qiu J."/>
            <person name="Zhao L."/>
            <person name="Xie H.B."/>
            <person name="Fu W.Y."/>
            <person name="Jin J."/>
            <person name="Li X.W."/>
            <person name="Jiao Y."/>
            <person name="Zhou C.C."/>
            <person name="Tu T."/>
            <person name="Chai C.Y."/>
            <person name="Gao J.L."/>
            <person name="Fan L.J."/>
            <person name="van de Weg E."/>
            <person name="Wang J.Y."/>
            <person name="Gao Z.S."/>
        </authorList>
    </citation>
    <scope>NUCLEOTIDE SEQUENCE [LARGE SCALE GENOMIC DNA]</scope>
    <source>
        <tissue evidence="1">Leaves</tissue>
    </source>
</reference>
<dbReference type="EMBL" id="RXIC02000020">
    <property type="protein sequence ID" value="KAB1222740.1"/>
    <property type="molecule type" value="Genomic_DNA"/>
</dbReference>
<evidence type="ECO:0000313" key="2">
    <source>
        <dbReference type="Proteomes" id="UP000516437"/>
    </source>
</evidence>
<comment type="caution">
    <text evidence="1">The sequence shown here is derived from an EMBL/GenBank/DDBJ whole genome shotgun (WGS) entry which is preliminary data.</text>
</comment>
<dbReference type="AlphaFoldDB" id="A0A6A1WIN9"/>